<dbReference type="Proteomes" id="UP001457282">
    <property type="component" value="Unassembled WGS sequence"/>
</dbReference>
<dbReference type="AlphaFoldDB" id="A0AAW1WPQ7"/>
<keyword evidence="3" id="KW-1185">Reference proteome</keyword>
<proteinExistence type="predicted"/>
<reference evidence="2 3" key="1">
    <citation type="journal article" date="2023" name="G3 (Bethesda)">
        <title>A chromosome-length genome assembly and annotation of blackberry (Rubus argutus, cv. 'Hillquist').</title>
        <authorList>
            <person name="Bruna T."/>
            <person name="Aryal R."/>
            <person name="Dudchenko O."/>
            <person name="Sargent D.J."/>
            <person name="Mead D."/>
            <person name="Buti M."/>
            <person name="Cavallini A."/>
            <person name="Hytonen T."/>
            <person name="Andres J."/>
            <person name="Pham M."/>
            <person name="Weisz D."/>
            <person name="Mascagni F."/>
            <person name="Usai G."/>
            <person name="Natali L."/>
            <person name="Bassil N."/>
            <person name="Fernandez G.E."/>
            <person name="Lomsadze A."/>
            <person name="Armour M."/>
            <person name="Olukolu B."/>
            <person name="Poorten T."/>
            <person name="Britton C."/>
            <person name="Davik J."/>
            <person name="Ashrafi H."/>
            <person name="Aiden E.L."/>
            <person name="Borodovsky M."/>
            <person name="Worthington M."/>
        </authorList>
    </citation>
    <scope>NUCLEOTIDE SEQUENCE [LARGE SCALE GENOMIC DNA]</scope>
    <source>
        <strain evidence="2">PI 553951</strain>
    </source>
</reference>
<evidence type="ECO:0000256" key="1">
    <source>
        <dbReference type="SAM" id="MobiDB-lite"/>
    </source>
</evidence>
<evidence type="ECO:0000313" key="2">
    <source>
        <dbReference type="EMBL" id="KAK9925619.1"/>
    </source>
</evidence>
<dbReference type="EMBL" id="JBEDUW010000005">
    <property type="protein sequence ID" value="KAK9925619.1"/>
    <property type="molecule type" value="Genomic_DNA"/>
</dbReference>
<evidence type="ECO:0000313" key="3">
    <source>
        <dbReference type="Proteomes" id="UP001457282"/>
    </source>
</evidence>
<sequence>MKLTTFSTTAILCSSEPPSIRPAQSRATFEHANLHSKQLLLQSRESGLTTPSPSPREHNTTVATGLSNPKPRLILNCKNPRPILNCRKDRS</sequence>
<accession>A0AAW1WPQ7</accession>
<feature type="region of interest" description="Disordered" evidence="1">
    <location>
        <begin position="37"/>
        <end position="74"/>
    </location>
</feature>
<comment type="caution">
    <text evidence="2">The sequence shown here is derived from an EMBL/GenBank/DDBJ whole genome shotgun (WGS) entry which is preliminary data.</text>
</comment>
<organism evidence="2 3">
    <name type="scientific">Rubus argutus</name>
    <name type="common">Southern blackberry</name>
    <dbReference type="NCBI Taxonomy" id="59490"/>
    <lineage>
        <taxon>Eukaryota</taxon>
        <taxon>Viridiplantae</taxon>
        <taxon>Streptophyta</taxon>
        <taxon>Embryophyta</taxon>
        <taxon>Tracheophyta</taxon>
        <taxon>Spermatophyta</taxon>
        <taxon>Magnoliopsida</taxon>
        <taxon>eudicotyledons</taxon>
        <taxon>Gunneridae</taxon>
        <taxon>Pentapetalae</taxon>
        <taxon>rosids</taxon>
        <taxon>fabids</taxon>
        <taxon>Rosales</taxon>
        <taxon>Rosaceae</taxon>
        <taxon>Rosoideae</taxon>
        <taxon>Rosoideae incertae sedis</taxon>
        <taxon>Rubus</taxon>
    </lineage>
</organism>
<name>A0AAW1WPQ7_RUBAR</name>
<gene>
    <name evidence="2" type="ORF">M0R45_022890</name>
</gene>
<feature type="compositionally biased region" description="Polar residues" evidence="1">
    <location>
        <begin position="37"/>
        <end position="51"/>
    </location>
</feature>
<protein>
    <submittedName>
        <fullName evidence="2">Uncharacterized protein</fullName>
    </submittedName>
</protein>